<accession>A0A128EDY4</accession>
<evidence type="ECO:0000256" key="4">
    <source>
        <dbReference type="HAMAP-Rule" id="MF_01925"/>
    </source>
</evidence>
<dbReference type="PIRSF" id="PIRSF000193">
    <property type="entry name" value="Pyrrol-5-carb_rd"/>
    <property type="match status" value="1"/>
</dbReference>
<evidence type="ECO:0000313" key="9">
    <source>
        <dbReference type="Proteomes" id="UP000069632"/>
    </source>
</evidence>
<dbReference type="InterPro" id="IPR036291">
    <property type="entry name" value="NAD(P)-bd_dom_sf"/>
</dbReference>
<dbReference type="InterPro" id="IPR000304">
    <property type="entry name" value="Pyrroline-COOH_reductase"/>
</dbReference>
<keyword evidence="9" id="KW-1185">Reference proteome</keyword>
<dbReference type="HAMAP" id="MF_01925">
    <property type="entry name" value="P5C_reductase"/>
    <property type="match status" value="1"/>
</dbReference>
<dbReference type="RefSeq" id="WP_075540094.1">
    <property type="nucleotide sequence ID" value="NZ_CP053844.1"/>
</dbReference>
<evidence type="ECO:0000259" key="6">
    <source>
        <dbReference type="Pfam" id="PF03807"/>
    </source>
</evidence>
<comment type="similarity">
    <text evidence="1 4">Belongs to the pyrroline-5-carboxylate reductase family.</text>
</comment>
<dbReference type="Proteomes" id="UP000069632">
    <property type="component" value="Unassembled WGS sequence"/>
</dbReference>
<keyword evidence="3 4" id="KW-0560">Oxidoreductase</keyword>
<dbReference type="InterPro" id="IPR028939">
    <property type="entry name" value="P5C_Rdtase_cat_N"/>
</dbReference>
<evidence type="ECO:0000256" key="3">
    <source>
        <dbReference type="ARBA" id="ARBA00023002"/>
    </source>
</evidence>
<dbReference type="NCBIfam" id="NF008839">
    <property type="entry name" value="PRK11880.2-4"/>
    <property type="match status" value="1"/>
</dbReference>
<name>A0A128EDY4_9BACT</name>
<dbReference type="Gene3D" id="3.40.50.720">
    <property type="entry name" value="NAD(P)-binding Rossmann-like Domain"/>
    <property type="match status" value="1"/>
</dbReference>
<dbReference type="OrthoDB" id="9805754at2"/>
<evidence type="ECO:0000256" key="1">
    <source>
        <dbReference type="ARBA" id="ARBA00005525"/>
    </source>
</evidence>
<evidence type="ECO:0000256" key="5">
    <source>
        <dbReference type="PIRSR" id="PIRSR000193-1"/>
    </source>
</evidence>
<dbReference type="EC" id="1.5.1.2" evidence="4"/>
<comment type="catalytic activity">
    <reaction evidence="4">
        <text>L-proline + NAD(+) = (S)-1-pyrroline-5-carboxylate + NADH + 2 H(+)</text>
        <dbReference type="Rhea" id="RHEA:14105"/>
        <dbReference type="ChEBI" id="CHEBI:15378"/>
        <dbReference type="ChEBI" id="CHEBI:17388"/>
        <dbReference type="ChEBI" id="CHEBI:57540"/>
        <dbReference type="ChEBI" id="CHEBI:57945"/>
        <dbReference type="ChEBI" id="CHEBI:60039"/>
        <dbReference type="EC" id="1.5.1.2"/>
    </reaction>
</comment>
<dbReference type="UniPathway" id="UPA00098">
    <property type="reaction ID" value="UER00361"/>
</dbReference>
<comment type="function">
    <text evidence="4">Catalyzes the reduction of 1-pyrroline-5-carboxylate (PCA) to L-proline.</text>
</comment>
<dbReference type="InterPro" id="IPR053790">
    <property type="entry name" value="P5CR-like_CS"/>
</dbReference>
<dbReference type="SUPFAM" id="SSF51735">
    <property type="entry name" value="NAD(P)-binding Rossmann-fold domains"/>
    <property type="match status" value="1"/>
</dbReference>
<dbReference type="FunFam" id="1.10.3730.10:FF:000001">
    <property type="entry name" value="Pyrroline-5-carboxylate reductase"/>
    <property type="match status" value="1"/>
</dbReference>
<dbReference type="InterPro" id="IPR029036">
    <property type="entry name" value="P5CR_dimer"/>
</dbReference>
<dbReference type="PROSITE" id="PS00521">
    <property type="entry name" value="P5CR"/>
    <property type="match status" value="1"/>
</dbReference>
<comment type="subcellular location">
    <subcellularLocation>
        <location evidence="4">Cytoplasm</location>
    </subcellularLocation>
</comment>
<keyword evidence="4" id="KW-0641">Proline biosynthesis</keyword>
<gene>
    <name evidence="4 8" type="primary">proC</name>
    <name evidence="8" type="ORF">ERS672216_00733</name>
</gene>
<dbReference type="Gene3D" id="1.10.3730.10">
    <property type="entry name" value="ProC C-terminal domain-like"/>
    <property type="match status" value="1"/>
</dbReference>
<dbReference type="EMBL" id="FIZP01000002">
    <property type="protein sequence ID" value="CZE47140.1"/>
    <property type="molecule type" value="Genomic_DNA"/>
</dbReference>
<keyword evidence="2 4" id="KW-0521">NADP</keyword>
<sequence length="243" mass="26050">MKIYILGNGAMATAMALGLRDLYEVVVVGRDKEKLAKFAKFDIKTEVYGQIYDINDKNIILAFKPYALKTMSEKLSGRANNCISVLAMTKLDELNCIDAKNRICAIPNIAAEFKASITPYFTQDDDSVAKEVLDGFGKSVAVYSDDELKSAGVIAGCAPAYLAIVAEALANGGVKEGLKKEISLNLVSGVFASFSKLLEHSHPALLKERVCSPKGTTIEGVAVLEECGVRSAFIKALSASAKK</sequence>
<dbReference type="PANTHER" id="PTHR11645:SF0">
    <property type="entry name" value="PYRROLINE-5-CARBOXYLATE REDUCTASE 3"/>
    <property type="match status" value="1"/>
</dbReference>
<keyword evidence="4" id="KW-0028">Amino-acid biosynthesis</keyword>
<proteinExistence type="inferred from homology"/>
<organism evidence="8 9">
    <name type="scientific">Campylobacter geochelonis</name>
    <dbReference type="NCBI Taxonomy" id="1780362"/>
    <lineage>
        <taxon>Bacteria</taxon>
        <taxon>Pseudomonadati</taxon>
        <taxon>Campylobacterota</taxon>
        <taxon>Epsilonproteobacteria</taxon>
        <taxon>Campylobacterales</taxon>
        <taxon>Campylobacteraceae</taxon>
        <taxon>Campylobacter</taxon>
    </lineage>
</organism>
<feature type="binding site" evidence="5">
    <location>
        <begin position="6"/>
        <end position="11"/>
    </location>
    <ligand>
        <name>NADP(+)</name>
        <dbReference type="ChEBI" id="CHEBI:58349"/>
    </ligand>
</feature>
<feature type="binding site" evidence="5">
    <location>
        <begin position="62"/>
        <end position="65"/>
    </location>
    <ligand>
        <name>NADP(+)</name>
        <dbReference type="ChEBI" id="CHEBI:58349"/>
    </ligand>
</feature>
<comment type="pathway">
    <text evidence="4">Amino-acid biosynthesis; L-proline biosynthesis; L-proline from L-glutamate 5-semialdehyde: step 1/1.</text>
</comment>
<dbReference type="AlphaFoldDB" id="A0A128EDY4"/>
<dbReference type="Pfam" id="PF14748">
    <property type="entry name" value="P5CR_dimer"/>
    <property type="match status" value="1"/>
</dbReference>
<evidence type="ECO:0000256" key="2">
    <source>
        <dbReference type="ARBA" id="ARBA00022857"/>
    </source>
</evidence>
<dbReference type="Pfam" id="PF03807">
    <property type="entry name" value="F420_oxidored"/>
    <property type="match status" value="1"/>
</dbReference>
<dbReference type="GO" id="GO:0004735">
    <property type="term" value="F:pyrroline-5-carboxylate reductase activity"/>
    <property type="evidence" value="ECO:0007669"/>
    <property type="project" value="UniProtKB-UniRule"/>
</dbReference>
<feature type="domain" description="Pyrroline-5-carboxylate reductase dimerisation" evidence="7">
    <location>
        <begin position="147"/>
        <end position="243"/>
    </location>
</feature>
<dbReference type="InterPro" id="IPR008927">
    <property type="entry name" value="6-PGluconate_DH-like_C_sf"/>
</dbReference>
<keyword evidence="4" id="KW-0963">Cytoplasm</keyword>
<comment type="catalytic activity">
    <reaction evidence="4">
        <text>L-proline + NADP(+) = (S)-1-pyrroline-5-carboxylate + NADPH + 2 H(+)</text>
        <dbReference type="Rhea" id="RHEA:14109"/>
        <dbReference type="ChEBI" id="CHEBI:15378"/>
        <dbReference type="ChEBI" id="CHEBI:17388"/>
        <dbReference type="ChEBI" id="CHEBI:57783"/>
        <dbReference type="ChEBI" id="CHEBI:58349"/>
        <dbReference type="ChEBI" id="CHEBI:60039"/>
        <dbReference type="EC" id="1.5.1.2"/>
    </reaction>
</comment>
<dbReference type="SUPFAM" id="SSF48179">
    <property type="entry name" value="6-phosphogluconate dehydrogenase C-terminal domain-like"/>
    <property type="match status" value="1"/>
</dbReference>
<dbReference type="GO" id="GO:0055129">
    <property type="term" value="P:L-proline biosynthetic process"/>
    <property type="evidence" value="ECO:0007669"/>
    <property type="project" value="UniProtKB-UniRule"/>
</dbReference>
<evidence type="ECO:0000259" key="7">
    <source>
        <dbReference type="Pfam" id="PF14748"/>
    </source>
</evidence>
<feature type="domain" description="Pyrroline-5-carboxylate reductase catalytic N-terminal" evidence="6">
    <location>
        <begin position="2"/>
        <end position="81"/>
    </location>
</feature>
<dbReference type="GO" id="GO:0005737">
    <property type="term" value="C:cytoplasm"/>
    <property type="evidence" value="ECO:0007669"/>
    <property type="project" value="UniProtKB-SubCell"/>
</dbReference>
<dbReference type="PANTHER" id="PTHR11645">
    <property type="entry name" value="PYRROLINE-5-CARBOXYLATE REDUCTASE"/>
    <property type="match status" value="1"/>
</dbReference>
<evidence type="ECO:0000313" key="8">
    <source>
        <dbReference type="EMBL" id="CZE47140.1"/>
    </source>
</evidence>
<protein>
    <recommendedName>
        <fullName evidence="4">Pyrroline-5-carboxylate reductase</fullName>
        <shortName evidence="4">P5C reductase</shortName>
        <shortName evidence="4">P5CR</shortName>
        <ecNumber evidence="4">1.5.1.2</ecNumber>
    </recommendedName>
    <alternativeName>
        <fullName evidence="4">PCA reductase</fullName>
    </alternativeName>
</protein>
<reference evidence="8 9" key="1">
    <citation type="submission" date="2016-02" db="EMBL/GenBank/DDBJ databases">
        <authorList>
            <consortium name="Pathogen Informatics"/>
        </authorList>
    </citation>
    <scope>NUCLEOTIDE SEQUENCE [LARGE SCALE GENOMIC DNA]</scope>
    <source>
        <strain evidence="8 9">RC20</strain>
    </source>
</reference>